<dbReference type="EMBL" id="UINC01002937">
    <property type="protein sequence ID" value="SVA01772.1"/>
    <property type="molecule type" value="Genomic_DNA"/>
</dbReference>
<feature type="transmembrane region" description="Helical" evidence="7">
    <location>
        <begin position="358"/>
        <end position="377"/>
    </location>
</feature>
<feature type="domain" description="Fatty acid hydroxylase" evidence="8">
    <location>
        <begin position="83"/>
        <end position="216"/>
    </location>
</feature>
<protein>
    <recommendedName>
        <fullName evidence="8">Fatty acid hydroxylase domain-containing protein</fullName>
    </recommendedName>
</protein>
<evidence type="ECO:0000256" key="7">
    <source>
        <dbReference type="SAM" id="Phobius"/>
    </source>
</evidence>
<name>A0A381SCF3_9ZZZZ</name>
<keyword evidence="6 7" id="KW-0472">Membrane</keyword>
<dbReference type="GO" id="GO:0008610">
    <property type="term" value="P:lipid biosynthetic process"/>
    <property type="evidence" value="ECO:0007669"/>
    <property type="project" value="InterPro"/>
</dbReference>
<feature type="transmembrane region" description="Helical" evidence="7">
    <location>
        <begin position="330"/>
        <end position="351"/>
    </location>
</feature>
<evidence type="ECO:0000259" key="8">
    <source>
        <dbReference type="Pfam" id="PF04116"/>
    </source>
</evidence>
<keyword evidence="2 7" id="KW-0812">Transmembrane</keyword>
<dbReference type="GO" id="GO:0006643">
    <property type="term" value="P:membrane lipid metabolic process"/>
    <property type="evidence" value="ECO:0007669"/>
    <property type="project" value="TreeGrafter"/>
</dbReference>
<organism evidence="9">
    <name type="scientific">marine metagenome</name>
    <dbReference type="NCBI Taxonomy" id="408172"/>
    <lineage>
        <taxon>unclassified sequences</taxon>
        <taxon>metagenomes</taxon>
        <taxon>ecological metagenomes</taxon>
    </lineage>
</organism>
<dbReference type="AlphaFoldDB" id="A0A381SCF3"/>
<dbReference type="InterPro" id="IPR051689">
    <property type="entry name" value="Sterol_desaturase/TMEM195"/>
</dbReference>
<proteinExistence type="predicted"/>
<accession>A0A381SCF3</accession>
<dbReference type="Pfam" id="PF04116">
    <property type="entry name" value="FA_hydroxylase"/>
    <property type="match status" value="1"/>
</dbReference>
<evidence type="ECO:0000256" key="2">
    <source>
        <dbReference type="ARBA" id="ARBA00022692"/>
    </source>
</evidence>
<reference evidence="9" key="1">
    <citation type="submission" date="2018-05" db="EMBL/GenBank/DDBJ databases">
        <authorList>
            <person name="Lanie J.A."/>
            <person name="Ng W.-L."/>
            <person name="Kazmierczak K.M."/>
            <person name="Andrzejewski T.M."/>
            <person name="Davidsen T.M."/>
            <person name="Wayne K.J."/>
            <person name="Tettelin H."/>
            <person name="Glass J.I."/>
            <person name="Rusch D."/>
            <person name="Podicherti R."/>
            <person name="Tsui H.-C.T."/>
            <person name="Winkler M.E."/>
        </authorList>
    </citation>
    <scope>NUCLEOTIDE SEQUENCE</scope>
</reference>
<gene>
    <name evidence="9" type="ORF">METZ01_LOCUS54626</name>
</gene>
<keyword evidence="5" id="KW-0443">Lipid metabolism</keyword>
<sequence length="412" mass="47120">MDTSSLIALAIPVFFLLILCEYLFGLFTGNNTYRLNDTFASVSLGMISRFPPMLNLGFQGAIFAYAASHLNLTLMPTESWVTWTIAFVLYDLTYYWMHRLHHEIKVLWATHVVHHQGEEFNLSTALRQTSSGFLWKWIFFVPMFVLGVPAEVFVTVGALNLLYQFWVHTEHVPKLGIFETVFVTPSNHRVHHAQNKEYIDANYGGVFILWDRIFGTFIEEKADLSPVYGTVKPLHSWNPVWANIEIFHQMIRDTIYAKSAKDKVRVWFSDTSWRPADAEKRFPKKINNLDDFKKYNPVASKNIKVYGFVQFFILNVIALVTFFTLDSQGYGETVLLGTILVVSLTSVSMVFENVQGSSLIELVRAGLLLVIFFTGLIDSSLLVSQILVVHALMNIILISILFPVRKIFLLVK</sequence>
<dbReference type="InterPro" id="IPR006694">
    <property type="entry name" value="Fatty_acid_hydroxylase"/>
</dbReference>
<evidence type="ECO:0000256" key="1">
    <source>
        <dbReference type="ARBA" id="ARBA00004127"/>
    </source>
</evidence>
<dbReference type="PANTHER" id="PTHR21624">
    <property type="entry name" value="STEROL DESATURASE-RELATED PROTEIN"/>
    <property type="match status" value="1"/>
</dbReference>
<feature type="transmembrane region" description="Helical" evidence="7">
    <location>
        <begin position="80"/>
        <end position="97"/>
    </location>
</feature>
<evidence type="ECO:0000313" key="9">
    <source>
        <dbReference type="EMBL" id="SVA01772.1"/>
    </source>
</evidence>
<feature type="transmembrane region" description="Helical" evidence="7">
    <location>
        <begin position="6"/>
        <end position="29"/>
    </location>
</feature>
<keyword evidence="3 7" id="KW-1133">Transmembrane helix</keyword>
<evidence type="ECO:0000256" key="3">
    <source>
        <dbReference type="ARBA" id="ARBA00022989"/>
    </source>
</evidence>
<comment type="subcellular location">
    <subcellularLocation>
        <location evidence="1">Endomembrane system</location>
        <topology evidence="1">Multi-pass membrane protein</topology>
    </subcellularLocation>
</comment>
<feature type="transmembrane region" description="Helical" evidence="7">
    <location>
        <begin position="303"/>
        <end position="324"/>
    </location>
</feature>
<evidence type="ECO:0000256" key="6">
    <source>
        <dbReference type="ARBA" id="ARBA00023136"/>
    </source>
</evidence>
<dbReference type="GO" id="GO:0005783">
    <property type="term" value="C:endoplasmic reticulum"/>
    <property type="evidence" value="ECO:0007669"/>
    <property type="project" value="TreeGrafter"/>
</dbReference>
<evidence type="ECO:0000256" key="5">
    <source>
        <dbReference type="ARBA" id="ARBA00023098"/>
    </source>
</evidence>
<keyword evidence="4" id="KW-0560">Oxidoreductase</keyword>
<dbReference type="GO" id="GO:0016020">
    <property type="term" value="C:membrane"/>
    <property type="evidence" value="ECO:0007669"/>
    <property type="project" value="GOC"/>
</dbReference>
<dbReference type="GO" id="GO:0005506">
    <property type="term" value="F:iron ion binding"/>
    <property type="evidence" value="ECO:0007669"/>
    <property type="project" value="InterPro"/>
</dbReference>
<dbReference type="PANTHER" id="PTHR21624:SF1">
    <property type="entry name" value="ALKYLGLYCEROL MONOOXYGENASE"/>
    <property type="match status" value="1"/>
</dbReference>
<feature type="transmembrane region" description="Helical" evidence="7">
    <location>
        <begin position="383"/>
        <end position="404"/>
    </location>
</feature>
<dbReference type="GO" id="GO:0050479">
    <property type="term" value="F:glyceryl-ether monooxygenase activity"/>
    <property type="evidence" value="ECO:0007669"/>
    <property type="project" value="TreeGrafter"/>
</dbReference>
<feature type="transmembrane region" description="Helical" evidence="7">
    <location>
        <begin position="50"/>
        <end position="68"/>
    </location>
</feature>
<evidence type="ECO:0000256" key="4">
    <source>
        <dbReference type="ARBA" id="ARBA00023002"/>
    </source>
</evidence>